<gene>
    <name evidence="3" type="ORF">TREES_T100012996</name>
</gene>
<dbReference type="Proteomes" id="UP000011518">
    <property type="component" value="Unassembled WGS sequence"/>
</dbReference>
<sequence>MDNPTTTQYANLMHNFILKAQSTVREIDPQNDLTFLRIRSKKNEIMLAKSYLLKFPVQPEVKQLASQASQLLRSDTSEGNPGWVLQRSQKLQPGLTQAADQGVSAARLLSAGQLSSWARAPGLPLATAQEGQREQWGFLVSTCPGFQMRD</sequence>
<dbReference type="Pfam" id="PF03259">
    <property type="entry name" value="Robl_LC7"/>
    <property type="match status" value="1"/>
</dbReference>
<dbReference type="Gene3D" id="3.30.450.30">
    <property type="entry name" value="Dynein light chain 2a, cytoplasmic"/>
    <property type="match status" value="1"/>
</dbReference>
<protein>
    <submittedName>
        <fullName evidence="3">Dynein light chain roadblock-type 1</fullName>
    </submittedName>
</protein>
<proteinExistence type="inferred from homology"/>
<dbReference type="InParanoid" id="L9L158"/>
<name>L9L158_TUPCH</name>
<evidence type="ECO:0000256" key="1">
    <source>
        <dbReference type="ARBA" id="ARBA00007191"/>
    </source>
</evidence>
<accession>L9L158</accession>
<dbReference type="eggNOG" id="KOG4115">
    <property type="taxonomic scope" value="Eukaryota"/>
</dbReference>
<comment type="similarity">
    <text evidence="1">Belongs to the GAMAD family.</text>
</comment>
<dbReference type="PANTHER" id="PTHR10779">
    <property type="entry name" value="DYNEIN LIGHT CHAIN ROADBLOCK"/>
    <property type="match status" value="1"/>
</dbReference>
<dbReference type="SUPFAM" id="SSF103196">
    <property type="entry name" value="Roadblock/LC7 domain"/>
    <property type="match status" value="1"/>
</dbReference>
<organism evidence="3 4">
    <name type="scientific">Tupaia chinensis</name>
    <name type="common">Chinese tree shrew</name>
    <name type="synonym">Tupaia belangeri chinensis</name>
    <dbReference type="NCBI Taxonomy" id="246437"/>
    <lineage>
        <taxon>Eukaryota</taxon>
        <taxon>Metazoa</taxon>
        <taxon>Chordata</taxon>
        <taxon>Craniata</taxon>
        <taxon>Vertebrata</taxon>
        <taxon>Euteleostomi</taxon>
        <taxon>Mammalia</taxon>
        <taxon>Eutheria</taxon>
        <taxon>Euarchontoglires</taxon>
        <taxon>Scandentia</taxon>
        <taxon>Tupaiidae</taxon>
        <taxon>Tupaia</taxon>
    </lineage>
</organism>
<dbReference type="STRING" id="246437.L9L158"/>
<evidence type="ECO:0000313" key="3">
    <source>
        <dbReference type="EMBL" id="ELW68935.1"/>
    </source>
</evidence>
<feature type="domain" description="Roadblock/LAMTOR2" evidence="2">
    <location>
        <begin position="2"/>
        <end position="49"/>
    </location>
</feature>
<dbReference type="InterPro" id="IPR004942">
    <property type="entry name" value="Roadblock/LAMTOR2_dom"/>
</dbReference>
<reference evidence="4" key="2">
    <citation type="journal article" date="2013" name="Nat. Commun.">
        <title>Genome of the Chinese tree shrew.</title>
        <authorList>
            <person name="Fan Y."/>
            <person name="Huang Z.Y."/>
            <person name="Cao C.C."/>
            <person name="Chen C.S."/>
            <person name="Chen Y.X."/>
            <person name="Fan D.D."/>
            <person name="He J."/>
            <person name="Hou H.L."/>
            <person name="Hu L."/>
            <person name="Hu X.T."/>
            <person name="Jiang X.T."/>
            <person name="Lai R."/>
            <person name="Lang Y.S."/>
            <person name="Liang B."/>
            <person name="Liao S.G."/>
            <person name="Mu D."/>
            <person name="Ma Y.Y."/>
            <person name="Niu Y.Y."/>
            <person name="Sun X.Q."/>
            <person name="Xia J.Q."/>
            <person name="Xiao J."/>
            <person name="Xiong Z.Q."/>
            <person name="Xu L."/>
            <person name="Yang L."/>
            <person name="Zhang Y."/>
            <person name="Zhao W."/>
            <person name="Zhao X.D."/>
            <person name="Zheng Y.T."/>
            <person name="Zhou J.M."/>
            <person name="Zhu Y.B."/>
            <person name="Zhang G.J."/>
            <person name="Wang J."/>
            <person name="Yao Y.G."/>
        </authorList>
    </citation>
    <scope>NUCLEOTIDE SEQUENCE [LARGE SCALE GENOMIC DNA]</scope>
</reference>
<evidence type="ECO:0000313" key="4">
    <source>
        <dbReference type="Proteomes" id="UP000011518"/>
    </source>
</evidence>
<reference evidence="4" key="1">
    <citation type="submission" date="2012-07" db="EMBL/GenBank/DDBJ databases">
        <title>Genome of the Chinese tree shrew, a rising model animal genetically related to primates.</title>
        <authorList>
            <person name="Zhang G."/>
            <person name="Fan Y."/>
            <person name="Yao Y."/>
            <person name="Huang Z."/>
        </authorList>
    </citation>
    <scope>NUCLEOTIDE SEQUENCE [LARGE SCALE GENOMIC DNA]</scope>
</reference>
<dbReference type="EMBL" id="KB320556">
    <property type="protein sequence ID" value="ELW68935.1"/>
    <property type="molecule type" value="Genomic_DNA"/>
</dbReference>
<keyword evidence="4" id="KW-1185">Reference proteome</keyword>
<evidence type="ECO:0000259" key="2">
    <source>
        <dbReference type="Pfam" id="PF03259"/>
    </source>
</evidence>
<dbReference type="AlphaFoldDB" id="L9L158"/>